<keyword evidence="3" id="KW-1133">Transmembrane helix</keyword>
<gene>
    <name evidence="5" type="ORF">EPA99_12090</name>
</gene>
<dbReference type="Proteomes" id="UP000289784">
    <property type="component" value="Unassembled WGS sequence"/>
</dbReference>
<evidence type="ECO:0000256" key="1">
    <source>
        <dbReference type="SAM" id="Coils"/>
    </source>
</evidence>
<keyword evidence="3" id="KW-0472">Membrane</keyword>
<comment type="caution">
    <text evidence="5">The sequence shown here is derived from an EMBL/GenBank/DDBJ whole genome shotgun (WGS) entry which is preliminary data.</text>
</comment>
<protein>
    <submittedName>
        <fullName evidence="5">DUF4349 domain-containing protein</fullName>
    </submittedName>
</protein>
<evidence type="ECO:0000259" key="4">
    <source>
        <dbReference type="Pfam" id="PF14257"/>
    </source>
</evidence>
<feature type="coiled-coil region" evidence="1">
    <location>
        <begin position="165"/>
        <end position="237"/>
    </location>
</feature>
<feature type="domain" description="DUF4349" evidence="4">
    <location>
        <begin position="87"/>
        <end position="291"/>
    </location>
</feature>
<accession>A0A4V1N0X7</accession>
<evidence type="ECO:0000313" key="6">
    <source>
        <dbReference type="Proteomes" id="UP000289784"/>
    </source>
</evidence>
<keyword evidence="6" id="KW-1185">Reference proteome</keyword>
<dbReference type="EMBL" id="SAWZ01000006">
    <property type="protein sequence ID" value="RXR04221.1"/>
    <property type="molecule type" value="Genomic_DNA"/>
</dbReference>
<organism evidence="5 6">
    <name type="scientific">Pseudoxanthomonas composti</name>
    <dbReference type="NCBI Taxonomy" id="2137479"/>
    <lineage>
        <taxon>Bacteria</taxon>
        <taxon>Pseudomonadati</taxon>
        <taxon>Pseudomonadota</taxon>
        <taxon>Gammaproteobacteria</taxon>
        <taxon>Lysobacterales</taxon>
        <taxon>Lysobacteraceae</taxon>
        <taxon>Pseudoxanthomonas</taxon>
    </lineage>
</organism>
<feature type="transmembrane region" description="Helical" evidence="3">
    <location>
        <begin position="267"/>
        <end position="294"/>
    </location>
</feature>
<dbReference type="OrthoDB" id="5701987at2"/>
<evidence type="ECO:0000256" key="2">
    <source>
        <dbReference type="SAM" id="MobiDB-lite"/>
    </source>
</evidence>
<feature type="region of interest" description="Disordered" evidence="2">
    <location>
        <begin position="1"/>
        <end position="23"/>
    </location>
</feature>
<sequence>MEDGGGPLRRPHRPVSPRGGPTTTKELRVRTFAVCRAGVFAQRGSVLLGVLIALAACSKQSAETAAADGFAAAAPPLAAPAGTYLAYEHTATVELDQAKLSARIDALQQACQRGRFGDCAVLKLSRQGGERASAKIQVRLAPKGVEPFIALAGQDGEVAERESHAEDLAQQVADTRLTQARLQREHAQLTAYQQRSDMKVADLLAVSKRLAEIEAAMEQAERDAAQQRRRIDTQRVTVQLETSASQRGRSQIGQAWANFGETLSGSAAFMISAVAALLPIVVTMGLLVWIVSALMRWRRRKR</sequence>
<dbReference type="AlphaFoldDB" id="A0A4V1N0X7"/>
<evidence type="ECO:0000256" key="3">
    <source>
        <dbReference type="SAM" id="Phobius"/>
    </source>
</evidence>
<reference evidence="5 6" key="1">
    <citation type="submission" date="2019-01" db="EMBL/GenBank/DDBJ databases">
        <title>Pseudoxanthomonas composti sp. nov., isolated from compost.</title>
        <authorList>
            <person name="Yang G."/>
        </authorList>
    </citation>
    <scope>NUCLEOTIDE SEQUENCE [LARGE SCALE GENOMIC DNA]</scope>
    <source>
        <strain evidence="5 6">GSS15</strain>
    </source>
</reference>
<proteinExistence type="predicted"/>
<name>A0A4V1N0X7_9GAMM</name>
<dbReference type="InterPro" id="IPR025645">
    <property type="entry name" value="DUF4349"/>
</dbReference>
<keyword evidence="1" id="KW-0175">Coiled coil</keyword>
<keyword evidence="3" id="KW-0812">Transmembrane</keyword>
<dbReference type="Pfam" id="PF14257">
    <property type="entry name" value="DUF4349"/>
    <property type="match status" value="1"/>
</dbReference>
<evidence type="ECO:0000313" key="5">
    <source>
        <dbReference type="EMBL" id="RXR04221.1"/>
    </source>
</evidence>